<reference evidence="2" key="1">
    <citation type="submission" date="2014-11" db="EMBL/GenBank/DDBJ databases">
        <authorList>
            <person name="Amaro Gonzalez C."/>
        </authorList>
    </citation>
    <scope>NUCLEOTIDE SEQUENCE</scope>
</reference>
<proteinExistence type="predicted"/>
<organism evidence="2">
    <name type="scientific">Anguilla anguilla</name>
    <name type="common">European freshwater eel</name>
    <name type="synonym">Muraena anguilla</name>
    <dbReference type="NCBI Taxonomy" id="7936"/>
    <lineage>
        <taxon>Eukaryota</taxon>
        <taxon>Metazoa</taxon>
        <taxon>Chordata</taxon>
        <taxon>Craniata</taxon>
        <taxon>Vertebrata</taxon>
        <taxon>Euteleostomi</taxon>
        <taxon>Actinopterygii</taxon>
        <taxon>Neopterygii</taxon>
        <taxon>Teleostei</taxon>
        <taxon>Anguilliformes</taxon>
        <taxon>Anguillidae</taxon>
        <taxon>Anguilla</taxon>
    </lineage>
</organism>
<evidence type="ECO:0000256" key="1">
    <source>
        <dbReference type="SAM" id="MobiDB-lite"/>
    </source>
</evidence>
<reference evidence="2" key="2">
    <citation type="journal article" date="2015" name="Fish Shellfish Immunol.">
        <title>Early steps in the European eel (Anguilla anguilla)-Vibrio vulnificus interaction in the gills: Role of the RtxA13 toxin.</title>
        <authorList>
            <person name="Callol A."/>
            <person name="Pajuelo D."/>
            <person name="Ebbesson L."/>
            <person name="Teles M."/>
            <person name="MacKenzie S."/>
            <person name="Amaro C."/>
        </authorList>
    </citation>
    <scope>NUCLEOTIDE SEQUENCE</scope>
</reference>
<feature type="region of interest" description="Disordered" evidence="1">
    <location>
        <begin position="1"/>
        <end position="24"/>
    </location>
</feature>
<sequence length="24" mass="2395">MKALSETCCSSSSPGSLRSSTTSS</sequence>
<name>A0A0E9VEJ8_ANGAN</name>
<accession>A0A0E9VEJ8</accession>
<evidence type="ECO:0000313" key="2">
    <source>
        <dbReference type="EMBL" id="JAH76554.1"/>
    </source>
</evidence>
<protein>
    <submittedName>
        <fullName evidence="2">Uncharacterized protein</fullName>
    </submittedName>
</protein>
<dbReference type="EMBL" id="GBXM01032023">
    <property type="protein sequence ID" value="JAH76554.1"/>
    <property type="molecule type" value="Transcribed_RNA"/>
</dbReference>
<dbReference type="AlphaFoldDB" id="A0A0E9VEJ8"/>